<sequence>MLNGYDGSNMQAYQQNGTYSRASESLNPEDPMTMHLLMETAIGDSQQYQVLSFDEVEDLKKELARLSSRIESARRQLAIESKVRDAATSLNKLDTHTGQGRGTDGTASSKPVEEIELAHRKCEDLAQELWRLEKSHQEVQKRMLEHTAGVLQMTHKGYLEKDAPSQSNGFGEYTNGGGLDLAGNSHFDDHSFYRTLDDLLDEGVTAGTSGAFKEQTAAILDVEKRVWEMNQRLREAVAQLSSGRAVIPQPPEPGRSDQNPDSSLQEQVTYLEQGFERMQRGQIEMAQSHKSLSSKTEVRLEDLNTQLRGIVIRSSNEVNPQHPLPPNVTGQSTDDQIAFLEQGLDILEQGVSELKEGHRDLSTKSETHEEKAMMYENTMHGLWERMSDGEKFSIDSFGFKVSSLNTRVADLNNQKDILNRQIQQQREINSKSDSDKDANLASMTTQRDQASADAGKFRNEMQGMEGEMVRLQTELTVARAELDGAYGTRAQRAAEVAQHPALQQEIAGLKEELESSKSKSAESADLQQRVHTLQKELAETIGEYEIMTKSSIEFEKDREALENSVDSLRDRCESLEAQLSDEKVGKLGVKSEGTPGDRGSNEKGATSTSVLRNEFKKMMRETRAENMRALRYEQDERRKLEAQLRELKKGQTPGKSSLSQSMTAT</sequence>
<feature type="region of interest" description="Disordered" evidence="2">
    <location>
        <begin position="239"/>
        <end position="263"/>
    </location>
</feature>
<comment type="caution">
    <text evidence="5">The sequence shown here is derived from an EMBL/GenBank/DDBJ whole genome shotgun (WGS) entry which is preliminary data.</text>
</comment>
<dbReference type="Proteomes" id="UP001161017">
    <property type="component" value="Unassembled WGS sequence"/>
</dbReference>
<evidence type="ECO:0008006" key="7">
    <source>
        <dbReference type="Google" id="ProtNLM"/>
    </source>
</evidence>
<feature type="domain" description="DUF7801" evidence="4">
    <location>
        <begin position="446"/>
        <end position="588"/>
    </location>
</feature>
<feature type="coiled-coil region" evidence="1">
    <location>
        <begin position="115"/>
        <end position="142"/>
    </location>
</feature>
<proteinExistence type="predicted"/>
<dbReference type="Pfam" id="PF15456">
    <property type="entry name" value="Uds1"/>
    <property type="match status" value="1"/>
</dbReference>
<organism evidence="5 6">
    <name type="scientific">Ramalina farinacea</name>
    <dbReference type="NCBI Taxonomy" id="258253"/>
    <lineage>
        <taxon>Eukaryota</taxon>
        <taxon>Fungi</taxon>
        <taxon>Dikarya</taxon>
        <taxon>Ascomycota</taxon>
        <taxon>Pezizomycotina</taxon>
        <taxon>Lecanoromycetes</taxon>
        <taxon>OSLEUM clade</taxon>
        <taxon>Lecanoromycetidae</taxon>
        <taxon>Lecanorales</taxon>
        <taxon>Lecanorineae</taxon>
        <taxon>Ramalinaceae</taxon>
        <taxon>Ramalina</taxon>
    </lineage>
</organism>
<name>A0AA43U107_9LECA</name>
<feature type="coiled-coil region" evidence="1">
    <location>
        <begin position="454"/>
        <end position="578"/>
    </location>
</feature>
<evidence type="ECO:0000256" key="1">
    <source>
        <dbReference type="SAM" id="Coils"/>
    </source>
</evidence>
<gene>
    <name evidence="5" type="ORF">OHK93_003153</name>
</gene>
<feature type="domain" description="Up-regulated during septation protein 1" evidence="3">
    <location>
        <begin position="34"/>
        <end position="154"/>
    </location>
</feature>
<keyword evidence="6" id="KW-1185">Reference proteome</keyword>
<dbReference type="AlphaFoldDB" id="A0AA43U107"/>
<accession>A0AA43U107</accession>
<evidence type="ECO:0000259" key="3">
    <source>
        <dbReference type="Pfam" id="PF15456"/>
    </source>
</evidence>
<dbReference type="Pfam" id="PF25078">
    <property type="entry name" value="DUF7801"/>
    <property type="match status" value="1"/>
</dbReference>
<evidence type="ECO:0000313" key="6">
    <source>
        <dbReference type="Proteomes" id="UP001161017"/>
    </source>
</evidence>
<keyword evidence="1" id="KW-0175">Coiled coil</keyword>
<protein>
    <recommendedName>
        <fullName evidence="7">Up-regulated during septation protein 1 domain-containing protein</fullName>
    </recommendedName>
</protein>
<feature type="compositionally biased region" description="Basic and acidic residues" evidence="2">
    <location>
        <begin position="428"/>
        <end position="438"/>
    </location>
</feature>
<dbReference type="InterPro" id="IPR029191">
    <property type="entry name" value="Uds1"/>
</dbReference>
<dbReference type="InterPro" id="IPR056703">
    <property type="entry name" value="DUF7801"/>
</dbReference>
<feature type="region of interest" description="Disordered" evidence="2">
    <location>
        <begin position="90"/>
        <end position="109"/>
    </location>
</feature>
<reference evidence="5" key="1">
    <citation type="journal article" date="2023" name="Genome Biol. Evol.">
        <title>First Whole Genome Sequence and Flow Cytometry Genome Size Data for the Lichen-Forming Fungus Ramalina farinacea (Ascomycota).</title>
        <authorList>
            <person name="Llewellyn T."/>
            <person name="Mian S."/>
            <person name="Hill R."/>
            <person name="Leitch I.J."/>
            <person name="Gaya E."/>
        </authorList>
    </citation>
    <scope>NUCLEOTIDE SEQUENCE</scope>
    <source>
        <strain evidence="5">LIQ254RAFAR</strain>
    </source>
</reference>
<evidence type="ECO:0000259" key="4">
    <source>
        <dbReference type="Pfam" id="PF25078"/>
    </source>
</evidence>
<evidence type="ECO:0000256" key="2">
    <source>
        <dbReference type="SAM" id="MobiDB-lite"/>
    </source>
</evidence>
<feature type="region of interest" description="Disordered" evidence="2">
    <location>
        <begin position="641"/>
        <end position="665"/>
    </location>
</feature>
<dbReference type="EMBL" id="JAPUFD010000016">
    <property type="protein sequence ID" value="MDI1491942.1"/>
    <property type="molecule type" value="Genomic_DNA"/>
</dbReference>
<feature type="compositionally biased region" description="Polar residues" evidence="2">
    <location>
        <begin position="653"/>
        <end position="665"/>
    </location>
</feature>
<feature type="region of interest" description="Disordered" evidence="2">
    <location>
        <begin position="583"/>
        <end position="610"/>
    </location>
</feature>
<feature type="region of interest" description="Disordered" evidence="2">
    <location>
        <begin position="423"/>
        <end position="454"/>
    </location>
</feature>
<evidence type="ECO:0000313" key="5">
    <source>
        <dbReference type="EMBL" id="MDI1491942.1"/>
    </source>
</evidence>